<proteinExistence type="predicted"/>
<dbReference type="InterPro" id="IPR048925">
    <property type="entry name" value="RdfA"/>
</dbReference>
<keyword evidence="2" id="KW-1185">Reference proteome</keyword>
<evidence type="ECO:0000313" key="2">
    <source>
        <dbReference type="Proteomes" id="UP001254813"/>
    </source>
</evidence>
<accession>A0ABU2G9L5</accession>
<dbReference type="RefSeq" id="WP_310930825.1">
    <property type="nucleotide sequence ID" value="NZ_JAMQOQ010000009.1"/>
</dbReference>
<name>A0ABU2G9L5_9EURY</name>
<dbReference type="Proteomes" id="UP001254813">
    <property type="component" value="Unassembled WGS sequence"/>
</dbReference>
<gene>
    <name evidence="1" type="ORF">NDI79_22235</name>
</gene>
<dbReference type="EMBL" id="JAMQOQ010000009">
    <property type="protein sequence ID" value="MDS0296889.1"/>
    <property type="molecule type" value="Genomic_DNA"/>
</dbReference>
<reference evidence="1 2" key="1">
    <citation type="submission" date="2022-06" db="EMBL/GenBank/DDBJ databases">
        <title>Halogeometricum sp. a new haloarchaeum isolate from saline soil.</title>
        <authorList>
            <person name="Strakova D."/>
            <person name="Galisteo C."/>
            <person name="Sanchez-Porro C."/>
            <person name="Ventosa A."/>
        </authorList>
    </citation>
    <scope>NUCLEOTIDE SEQUENCE [LARGE SCALE GENOMIC DNA]</scope>
    <source>
        <strain evidence="2">S3BR25-2</strain>
    </source>
</reference>
<evidence type="ECO:0000313" key="1">
    <source>
        <dbReference type="EMBL" id="MDS0296889.1"/>
    </source>
</evidence>
<organism evidence="1 2">
    <name type="scientific">Halogeometricum luteum</name>
    <dbReference type="NCBI Taxonomy" id="2950537"/>
    <lineage>
        <taxon>Archaea</taxon>
        <taxon>Methanobacteriati</taxon>
        <taxon>Methanobacteriota</taxon>
        <taxon>Stenosarchaea group</taxon>
        <taxon>Halobacteria</taxon>
        <taxon>Halobacteriales</taxon>
        <taxon>Haloferacaceae</taxon>
        <taxon>Halogeometricum</taxon>
    </lineage>
</organism>
<dbReference type="Pfam" id="PF21811">
    <property type="entry name" value="RdfA"/>
    <property type="match status" value="1"/>
</dbReference>
<comment type="caution">
    <text evidence="1">The sequence shown here is derived from an EMBL/GenBank/DDBJ whole genome shotgun (WGS) entry which is preliminary data.</text>
</comment>
<sequence length="199" mass="22404">MCKVERIIEKHDLPDLNEELRRRHRGGASLRDLEKFINKRVLERSLLESEVALIGDTESIYQILQGDDVGPGRRAEIRSQLNQAGPPVSNVEDDFVSHQTVKRHLQNCLDVDTKRQAQITLDDAEDTVAWAQSRNLSMIENTLNRLHNAGLIDASNVDVTQSIRVTCEKTGKTFHLREFLKQGGCDRDGSTNDTNANSS</sequence>
<protein>
    <submittedName>
        <fullName evidence="1">Uncharacterized protein</fullName>
    </submittedName>
</protein>